<dbReference type="Gene3D" id="3.40.190.10">
    <property type="entry name" value="Periplasmic binding protein-like II"/>
    <property type="match status" value="1"/>
</dbReference>
<reference evidence="5 6" key="1">
    <citation type="journal article" date="2010" name="J. Bacteriol.">
        <title>Completed genome sequence of the anaerobic iron-oxidizing bacterium Acidovorax ebreus strain TPSY.</title>
        <authorList>
            <person name="Byrne-Bailey K.G."/>
            <person name="Weber K.A."/>
            <person name="Chair A.H."/>
            <person name="Bose S."/>
            <person name="Knox T."/>
            <person name="Spanbauer T.L."/>
            <person name="Chertkov O."/>
            <person name="Coates J.D."/>
        </authorList>
    </citation>
    <scope>NUCLEOTIDE SEQUENCE [LARGE SCALE GENOMIC DNA]</scope>
    <source>
        <strain evidence="5 6">TPSY</strain>
    </source>
</reference>
<accession>A0A9J9UCC7</accession>
<dbReference type="PANTHER" id="PTHR30290">
    <property type="entry name" value="PERIPLASMIC BINDING COMPONENT OF ABC TRANSPORTER"/>
    <property type="match status" value="1"/>
</dbReference>
<dbReference type="Proteomes" id="UP000000450">
    <property type="component" value="Chromosome"/>
</dbReference>
<dbReference type="InterPro" id="IPR039424">
    <property type="entry name" value="SBP_5"/>
</dbReference>
<comment type="similarity">
    <text evidence="1">Belongs to the bacterial solute-binding protein 5 family.</text>
</comment>
<dbReference type="KEGG" id="dia:Dtpsy_3049"/>
<keyword evidence="6" id="KW-1185">Reference proteome</keyword>
<dbReference type="GO" id="GO:0043190">
    <property type="term" value="C:ATP-binding cassette (ABC) transporter complex"/>
    <property type="evidence" value="ECO:0007669"/>
    <property type="project" value="InterPro"/>
</dbReference>
<dbReference type="PANTHER" id="PTHR30290:SF38">
    <property type="entry name" value="D,D-DIPEPTIDE-BINDING PERIPLASMIC PROTEIN DDPA-RELATED"/>
    <property type="match status" value="1"/>
</dbReference>
<dbReference type="RefSeq" id="WP_015914323.1">
    <property type="nucleotide sequence ID" value="NC_011992.1"/>
</dbReference>
<feature type="signal peptide" evidence="3">
    <location>
        <begin position="1"/>
        <end position="28"/>
    </location>
</feature>
<keyword evidence="2 3" id="KW-0732">Signal</keyword>
<evidence type="ECO:0000256" key="3">
    <source>
        <dbReference type="SAM" id="SignalP"/>
    </source>
</evidence>
<evidence type="ECO:0000259" key="4">
    <source>
        <dbReference type="Pfam" id="PF00496"/>
    </source>
</evidence>
<dbReference type="GO" id="GO:0030288">
    <property type="term" value="C:outer membrane-bounded periplasmic space"/>
    <property type="evidence" value="ECO:0007669"/>
    <property type="project" value="UniProtKB-ARBA"/>
</dbReference>
<feature type="chain" id="PRO_5039927074" evidence="3">
    <location>
        <begin position="29"/>
        <end position="503"/>
    </location>
</feature>
<name>A0A9J9UCC7_ACIET</name>
<dbReference type="EMBL" id="CP001392">
    <property type="protein sequence ID" value="ACM34482.1"/>
    <property type="molecule type" value="Genomic_DNA"/>
</dbReference>
<sequence length="503" mass="55271">MPAQPPASLTRRACLAQALALCAAPAAAQVSPRAAERSVVINLSLEPDSLDPTMAAAAAVGEVTHYNVLEGLTQITENGAVQPLLAESWNTDPNGLACTFRLRQGVRFHDGSALNAAAVRFSFERAVAPGSTNKSRKALFDNIATVVTPDAHTVTLTLHHPDPHLLFRLGEGPAVILHPDTAAQAASAPVGTGPYRVQRWERGQRITLVKAESHRHAAQVRMERAVYRFLHDLEAQDNALRAGEIDVLFNFATQTVRRFQDNSHYQVLIGASGGKGMLALNHRSKPLDDVRVRRAITHAIDREGFIRTALDGRGVVIGSHFSPTDAGYVHLASLHPYDPARARALLKQAGVQTPLRLELALPPAPYAHVGGPLIARDLAQVGIEANIQQLSWQQWLQGPFKGQFDMTLINHVEPLDYRIYTDPGYYFGYDSPAFRALAERHASATNARERQMLFSQMQRHLAQDAVNAWIFAPQIGTVVRKGLRGTWMNYPIFAHNIAGMWWE</sequence>
<evidence type="ECO:0000256" key="1">
    <source>
        <dbReference type="ARBA" id="ARBA00005695"/>
    </source>
</evidence>
<dbReference type="GO" id="GO:0015833">
    <property type="term" value="P:peptide transport"/>
    <property type="evidence" value="ECO:0007669"/>
    <property type="project" value="TreeGrafter"/>
</dbReference>
<protein>
    <submittedName>
        <fullName evidence="5">Extracellular solute-binding protein family 5</fullName>
    </submittedName>
</protein>
<organism evidence="5 6">
    <name type="scientific">Acidovorax ebreus (strain TPSY)</name>
    <name type="common">Diaphorobacter sp. (strain TPSY)</name>
    <dbReference type="NCBI Taxonomy" id="535289"/>
    <lineage>
        <taxon>Bacteria</taxon>
        <taxon>Pseudomonadati</taxon>
        <taxon>Pseudomonadota</taxon>
        <taxon>Betaproteobacteria</taxon>
        <taxon>Burkholderiales</taxon>
        <taxon>Comamonadaceae</taxon>
        <taxon>Diaphorobacter</taxon>
    </lineage>
</organism>
<evidence type="ECO:0000313" key="6">
    <source>
        <dbReference type="Proteomes" id="UP000000450"/>
    </source>
</evidence>
<evidence type="ECO:0000313" key="5">
    <source>
        <dbReference type="EMBL" id="ACM34482.1"/>
    </source>
</evidence>
<dbReference type="GO" id="GO:1904680">
    <property type="term" value="F:peptide transmembrane transporter activity"/>
    <property type="evidence" value="ECO:0007669"/>
    <property type="project" value="TreeGrafter"/>
</dbReference>
<dbReference type="SUPFAM" id="SSF53850">
    <property type="entry name" value="Periplasmic binding protein-like II"/>
    <property type="match status" value="1"/>
</dbReference>
<dbReference type="InterPro" id="IPR030678">
    <property type="entry name" value="Peptide/Ni-bd"/>
</dbReference>
<proteinExistence type="inferred from homology"/>
<dbReference type="Gene3D" id="3.10.105.10">
    <property type="entry name" value="Dipeptide-binding Protein, Domain 3"/>
    <property type="match status" value="1"/>
</dbReference>
<dbReference type="AlphaFoldDB" id="A0A9J9UCC7"/>
<dbReference type="Pfam" id="PF00496">
    <property type="entry name" value="SBP_bac_5"/>
    <property type="match status" value="1"/>
</dbReference>
<evidence type="ECO:0000256" key="2">
    <source>
        <dbReference type="ARBA" id="ARBA00022729"/>
    </source>
</evidence>
<dbReference type="CDD" id="cd08494">
    <property type="entry name" value="PBP2_NikA_DppA_OppA_like_6"/>
    <property type="match status" value="1"/>
</dbReference>
<dbReference type="InterPro" id="IPR000914">
    <property type="entry name" value="SBP_5_dom"/>
</dbReference>
<feature type="domain" description="Solute-binding protein family 5" evidence="4">
    <location>
        <begin position="81"/>
        <end position="411"/>
    </location>
</feature>
<dbReference type="PIRSF" id="PIRSF002741">
    <property type="entry name" value="MppA"/>
    <property type="match status" value="1"/>
</dbReference>
<gene>
    <name evidence="5" type="ordered locus">Dtpsy_3049</name>
</gene>